<evidence type="ECO:0000313" key="2">
    <source>
        <dbReference type="Proteomes" id="UP001178507"/>
    </source>
</evidence>
<evidence type="ECO:0000313" key="1">
    <source>
        <dbReference type="EMBL" id="CAJ1407730.1"/>
    </source>
</evidence>
<dbReference type="InterPro" id="IPR029044">
    <property type="entry name" value="Nucleotide-diphossugar_trans"/>
</dbReference>
<gene>
    <name evidence="1" type="ORF">EVOR1521_LOCUS29355</name>
</gene>
<dbReference type="EMBL" id="CAUJNA010003687">
    <property type="protein sequence ID" value="CAJ1407730.1"/>
    <property type="molecule type" value="Genomic_DNA"/>
</dbReference>
<dbReference type="Pfam" id="PF20102">
    <property type="entry name" value="DUF6492"/>
    <property type="match status" value="1"/>
</dbReference>
<reference evidence="1" key="1">
    <citation type="submission" date="2023-08" db="EMBL/GenBank/DDBJ databases">
        <authorList>
            <person name="Chen Y."/>
            <person name="Shah S."/>
            <person name="Dougan E. K."/>
            <person name="Thang M."/>
            <person name="Chan C."/>
        </authorList>
    </citation>
    <scope>NUCLEOTIDE SEQUENCE</scope>
</reference>
<proteinExistence type="predicted"/>
<organism evidence="1 2">
    <name type="scientific">Effrenium voratum</name>
    <dbReference type="NCBI Taxonomy" id="2562239"/>
    <lineage>
        <taxon>Eukaryota</taxon>
        <taxon>Sar</taxon>
        <taxon>Alveolata</taxon>
        <taxon>Dinophyceae</taxon>
        <taxon>Suessiales</taxon>
        <taxon>Symbiodiniaceae</taxon>
        <taxon>Effrenium</taxon>
    </lineage>
</organism>
<accession>A0AA36JLK1</accession>
<comment type="caution">
    <text evidence="1">The sequence shown here is derived from an EMBL/GenBank/DDBJ whole genome shotgun (WGS) entry which is preliminary data.</text>
</comment>
<sequence length="306" mass="33992">MTTSPCGAAGEPVHGLASGGRVVDCIIPAHEKDYETLSHAVRSLRQFCPEVRRILVLSSSPPLADCEVEWLDEADPVWPFRRSDLEGCGCGSGWLLQQLLKLYAPVLLEGLADDVLVCDADVVWLQPVRFLLPSDSGAYINVFNTHTCPPIRSAVDLHRYDGFVPAILPGLQKPRPKETAVCHHMVLQKRVLKQLMEEVELACGRSFWQAYCEAAKATEGRASEYELYYAFAISRCVEVQTRMLSFAVVADMEAHSHLRALSAEELRDREGIINGDTEREILRRLTEDQPAELSQLLLASGMFGAK</sequence>
<dbReference type="SUPFAM" id="SSF53448">
    <property type="entry name" value="Nucleotide-diphospho-sugar transferases"/>
    <property type="match status" value="1"/>
</dbReference>
<dbReference type="InterPro" id="IPR045499">
    <property type="entry name" value="DUF6492"/>
</dbReference>
<keyword evidence="2" id="KW-1185">Reference proteome</keyword>
<name>A0AA36JLK1_9DINO</name>
<protein>
    <submittedName>
        <fullName evidence="1">Uncharacterized protein</fullName>
    </submittedName>
</protein>
<dbReference type="Proteomes" id="UP001178507">
    <property type="component" value="Unassembled WGS sequence"/>
</dbReference>
<dbReference type="AlphaFoldDB" id="A0AA36JLK1"/>